<reference evidence="2 3" key="1">
    <citation type="submission" date="2024-05" db="EMBL/GenBank/DDBJ databases">
        <title>Roseateles sp. 2.12 16S ribosomal RNA gene Genome sequencing and assembly.</title>
        <authorList>
            <person name="Woo H."/>
        </authorList>
    </citation>
    <scope>NUCLEOTIDE SEQUENCE [LARGE SCALE GENOMIC DNA]</scope>
    <source>
        <strain evidence="2 3">2.12</strain>
    </source>
</reference>
<dbReference type="Proteomes" id="UP001462640">
    <property type="component" value="Unassembled WGS sequence"/>
</dbReference>
<keyword evidence="1" id="KW-0732">Signal</keyword>
<evidence type="ECO:0000313" key="2">
    <source>
        <dbReference type="EMBL" id="MEO3713795.1"/>
    </source>
</evidence>
<evidence type="ECO:0000313" key="3">
    <source>
        <dbReference type="Proteomes" id="UP001462640"/>
    </source>
</evidence>
<sequence>MTSLLSRVKVTAVSAVAMLLPVSQAYAQQWQQMPGAAKAIAAAGDKGAVLVGTDGAFYVSGAAGSWDRLTPTPGWPTPNAVSITSYDGLRWGVVDADGKYWSVAQNFSPVGPALPTYNATLSPSCDFGPINVASGRGSSFFATKKGDASNTVYQSLGGCGSSPGWTSYGATSSAMSVPAGAAGAAQRPVLWIETLRAAYGCVSRGLCLIAGGAAAPSGVRLLAAGKNTVWVVTSQGNGQDQLAKYTLGSPAWNNGTWETKVLPSGVTNLLGISVSETDAVWLIDSQKRIWKMAP</sequence>
<feature type="signal peptide" evidence="1">
    <location>
        <begin position="1"/>
        <end position="27"/>
    </location>
</feature>
<protein>
    <submittedName>
        <fullName evidence="2">Uncharacterized protein</fullName>
    </submittedName>
</protein>
<dbReference type="EMBL" id="JBDPZC010000006">
    <property type="protein sequence ID" value="MEO3713795.1"/>
    <property type="molecule type" value="Genomic_DNA"/>
</dbReference>
<name>A0ABV0GFH4_9BURK</name>
<evidence type="ECO:0000256" key="1">
    <source>
        <dbReference type="SAM" id="SignalP"/>
    </source>
</evidence>
<proteinExistence type="predicted"/>
<organism evidence="2 3">
    <name type="scientific">Roseateles flavus</name>
    <dbReference type="NCBI Taxonomy" id="3149041"/>
    <lineage>
        <taxon>Bacteria</taxon>
        <taxon>Pseudomonadati</taxon>
        <taxon>Pseudomonadota</taxon>
        <taxon>Betaproteobacteria</taxon>
        <taxon>Burkholderiales</taxon>
        <taxon>Sphaerotilaceae</taxon>
        <taxon>Roseateles</taxon>
    </lineage>
</organism>
<accession>A0ABV0GFH4</accession>
<feature type="chain" id="PRO_5045688588" evidence="1">
    <location>
        <begin position="28"/>
        <end position="294"/>
    </location>
</feature>
<keyword evidence="3" id="KW-1185">Reference proteome</keyword>
<dbReference type="RefSeq" id="WP_347610535.1">
    <property type="nucleotide sequence ID" value="NZ_JBDPZC010000006.1"/>
</dbReference>
<comment type="caution">
    <text evidence="2">The sequence shown here is derived from an EMBL/GenBank/DDBJ whole genome shotgun (WGS) entry which is preliminary data.</text>
</comment>
<gene>
    <name evidence="2" type="ORF">ABDJ40_13605</name>
</gene>